<dbReference type="Gene3D" id="3.90.105.50">
    <property type="match status" value="1"/>
</dbReference>
<comment type="caution">
    <text evidence="1">The sequence shown here is derived from an EMBL/GenBank/DDBJ whole genome shotgun (WGS) entry which is preliminary data.</text>
</comment>
<dbReference type="Proteomes" id="UP000184012">
    <property type="component" value="Unassembled WGS sequence"/>
</dbReference>
<name>A0AB74F1B3_9FIRM</name>
<accession>A0AB74F1B3</accession>
<reference evidence="1 2" key="1">
    <citation type="submission" date="2016-11" db="EMBL/GenBank/DDBJ databases">
        <authorList>
            <person name="Varghese N."/>
            <person name="Submissions S."/>
        </authorList>
    </citation>
    <scope>NUCLEOTIDE SEQUENCE [LARGE SCALE GENOMIC DNA]</scope>
    <source>
        <strain evidence="1 2">FD</strain>
    </source>
</reference>
<dbReference type="InterPro" id="IPR038148">
    <property type="entry name" value="Tn1545/Tn916_Xis"/>
</dbReference>
<proteinExistence type="predicted"/>
<sequence length="98" mass="11336">MDDLIKFADAFKALFIDDLKESIINEIHENLKAQQYPLVLDVDEASEYSGIAKTRLRELANYEKDFPTLPREKGEKMFFSRDGLAEWVRKHEGKEAAS</sequence>
<gene>
    <name evidence="1" type="ORF">SAMN04515649_108243</name>
</gene>
<dbReference type="AlphaFoldDB" id="A0AB74F1B3"/>
<dbReference type="RefSeq" id="WP_073383068.1">
    <property type="nucleotide sequence ID" value="NZ_FRBP01000008.1"/>
</dbReference>
<evidence type="ECO:0000313" key="1">
    <source>
        <dbReference type="EMBL" id="SHL87990.1"/>
    </source>
</evidence>
<organism evidence="1 2">
    <name type="scientific">Eubacterium callanderi</name>
    <dbReference type="NCBI Taxonomy" id="53442"/>
    <lineage>
        <taxon>Bacteria</taxon>
        <taxon>Bacillati</taxon>
        <taxon>Bacillota</taxon>
        <taxon>Clostridia</taxon>
        <taxon>Eubacteriales</taxon>
        <taxon>Eubacteriaceae</taxon>
        <taxon>Eubacterium</taxon>
    </lineage>
</organism>
<dbReference type="EMBL" id="FRBP01000008">
    <property type="protein sequence ID" value="SHL87990.1"/>
    <property type="molecule type" value="Genomic_DNA"/>
</dbReference>
<evidence type="ECO:0000313" key="2">
    <source>
        <dbReference type="Proteomes" id="UP000184012"/>
    </source>
</evidence>
<protein>
    <submittedName>
        <fullName evidence="1">Helix-turn-helix domain-containing protein</fullName>
    </submittedName>
</protein>